<dbReference type="EMBL" id="KJ816753">
    <property type="protein sequence ID" value="AIM40114.1"/>
    <property type="molecule type" value="Genomic_DNA"/>
</dbReference>
<dbReference type="InterPro" id="IPR006674">
    <property type="entry name" value="HD_domain"/>
</dbReference>
<name>A0A088F5Q1_BACFG</name>
<dbReference type="GO" id="GO:0016787">
    <property type="term" value="F:hydrolase activity"/>
    <property type="evidence" value="ECO:0007669"/>
    <property type="project" value="UniProtKB-KW"/>
</dbReference>
<dbReference type="AlphaFoldDB" id="A0A088F5Q1"/>
<protein>
    <submittedName>
        <fullName evidence="2">Phosphohydrolase</fullName>
    </submittedName>
</protein>
<feature type="domain" description="HD" evidence="1">
    <location>
        <begin position="21"/>
        <end position="123"/>
    </location>
</feature>
<reference evidence="2" key="1">
    <citation type="journal article" date="2014" name="Mob. Genet. Elements">
        <title>The Ellis Island Effect: A novel mobile element in a multi-drug resistant Bacteroides fragilis clinical isolate includes a mosaic of resistance genes from Gram-positive bacteria.</title>
        <authorList>
            <person name="Husain F."/>
            <person name="Veeranagouda Y."/>
            <person name="Boente R."/>
            <person name="Tang K."/>
            <person name="Mulato G."/>
            <person name="Wexler H.M."/>
        </authorList>
    </citation>
    <scope>NUCLEOTIDE SEQUENCE</scope>
    <source>
        <strain evidence="2">HMW 615</strain>
    </source>
</reference>
<evidence type="ECO:0000259" key="1">
    <source>
        <dbReference type="Pfam" id="PF01966"/>
    </source>
</evidence>
<dbReference type="SUPFAM" id="SSF109604">
    <property type="entry name" value="HD-domain/PDEase-like"/>
    <property type="match status" value="1"/>
</dbReference>
<organism evidence="2">
    <name type="scientific">Bacteroides fragilis</name>
    <dbReference type="NCBI Taxonomy" id="817"/>
    <lineage>
        <taxon>Bacteria</taxon>
        <taxon>Pseudomonadati</taxon>
        <taxon>Bacteroidota</taxon>
        <taxon>Bacteroidia</taxon>
        <taxon>Bacteroidales</taxon>
        <taxon>Bacteroidaceae</taxon>
        <taxon>Bacteroides</taxon>
    </lineage>
</organism>
<dbReference type="CDD" id="cd00077">
    <property type="entry name" value="HDc"/>
    <property type="match status" value="1"/>
</dbReference>
<accession>A0A088F5Q1</accession>
<dbReference type="Gene3D" id="1.10.3210.10">
    <property type="entry name" value="Hypothetical protein af1432"/>
    <property type="match status" value="1"/>
</dbReference>
<dbReference type="InterPro" id="IPR003607">
    <property type="entry name" value="HD/PDEase_dom"/>
</dbReference>
<proteinExistence type="predicted"/>
<gene>
    <name evidence="2" type="primary">HMPREF1204_02981</name>
</gene>
<dbReference type="Pfam" id="PF01966">
    <property type="entry name" value="HD"/>
    <property type="match status" value="1"/>
</dbReference>
<keyword evidence="2" id="KW-0378">Hydrolase</keyword>
<sequence>MFKEKIIIEMKEVFKEIPFGIEHTLKVLKNAEDIMNGENIGEEEKEFISIIAILHDIGAVEAQKKYGSIDGVYQEKEGPAVAKEILKKVGYNKNIDRICFIIGNHHTPSKIDGLDFQIQWEADLLENLTVMDKEKEQEKIKKCIA</sequence>
<evidence type="ECO:0000313" key="2">
    <source>
        <dbReference type="EMBL" id="AIM40114.1"/>
    </source>
</evidence>